<evidence type="ECO:0000256" key="2">
    <source>
        <dbReference type="ARBA" id="ARBA00023125"/>
    </source>
</evidence>
<evidence type="ECO:0000256" key="1">
    <source>
        <dbReference type="ARBA" id="ARBA00023015"/>
    </source>
</evidence>
<dbReference type="PROSITE" id="PS50987">
    <property type="entry name" value="HTH_ARSR_2"/>
    <property type="match status" value="1"/>
</dbReference>
<dbReference type="InterPro" id="IPR036390">
    <property type="entry name" value="WH_DNA-bd_sf"/>
</dbReference>
<dbReference type="EMBL" id="FOAS01000003">
    <property type="protein sequence ID" value="SEK56783.1"/>
    <property type="molecule type" value="Genomic_DNA"/>
</dbReference>
<dbReference type="NCBIfam" id="NF033788">
    <property type="entry name" value="HTH_metalloreg"/>
    <property type="match status" value="1"/>
</dbReference>
<dbReference type="GO" id="GO:0003700">
    <property type="term" value="F:DNA-binding transcription factor activity"/>
    <property type="evidence" value="ECO:0007669"/>
    <property type="project" value="InterPro"/>
</dbReference>
<evidence type="ECO:0000256" key="3">
    <source>
        <dbReference type="ARBA" id="ARBA00023163"/>
    </source>
</evidence>
<protein>
    <submittedName>
        <fullName evidence="5">DNA-binding transcriptional regulator, ArsR family</fullName>
    </submittedName>
</protein>
<dbReference type="RefSeq" id="WP_074865359.1">
    <property type="nucleotide sequence ID" value="NZ_FOAS01000003.1"/>
</dbReference>
<name>A0A1H7I2G8_9GAMM</name>
<dbReference type="Proteomes" id="UP000185766">
    <property type="component" value="Unassembled WGS sequence"/>
</dbReference>
<dbReference type="PANTHER" id="PTHR43132:SF6">
    <property type="entry name" value="HTH-TYPE TRANSCRIPTIONAL REPRESSOR CZRA"/>
    <property type="match status" value="1"/>
</dbReference>
<keyword evidence="6" id="KW-1185">Reference proteome</keyword>
<dbReference type="InterPro" id="IPR001845">
    <property type="entry name" value="HTH_ArsR_DNA-bd_dom"/>
</dbReference>
<dbReference type="SMART" id="SM00418">
    <property type="entry name" value="HTH_ARSR"/>
    <property type="match status" value="1"/>
</dbReference>
<dbReference type="Gene3D" id="1.10.10.10">
    <property type="entry name" value="Winged helix-like DNA-binding domain superfamily/Winged helix DNA-binding domain"/>
    <property type="match status" value="1"/>
</dbReference>
<keyword evidence="1" id="KW-0805">Transcription regulation</keyword>
<keyword evidence="3" id="KW-0804">Transcription</keyword>
<organism evidence="5 6">
    <name type="scientific">Atopomonas hussainii</name>
    <dbReference type="NCBI Taxonomy" id="1429083"/>
    <lineage>
        <taxon>Bacteria</taxon>
        <taxon>Pseudomonadati</taxon>
        <taxon>Pseudomonadota</taxon>
        <taxon>Gammaproteobacteria</taxon>
        <taxon>Pseudomonadales</taxon>
        <taxon>Pseudomonadaceae</taxon>
        <taxon>Atopomonas</taxon>
    </lineage>
</organism>
<evidence type="ECO:0000313" key="6">
    <source>
        <dbReference type="Proteomes" id="UP000185766"/>
    </source>
</evidence>
<dbReference type="InterPro" id="IPR011991">
    <property type="entry name" value="ArsR-like_HTH"/>
</dbReference>
<gene>
    <name evidence="5" type="ORF">SAMN05216214_103175</name>
</gene>
<dbReference type="Pfam" id="PF01022">
    <property type="entry name" value="HTH_5"/>
    <property type="match status" value="1"/>
</dbReference>
<accession>A0A1H7I2G8</accession>
<dbReference type="CDD" id="cd00090">
    <property type="entry name" value="HTH_ARSR"/>
    <property type="match status" value="1"/>
</dbReference>
<dbReference type="SUPFAM" id="SSF46785">
    <property type="entry name" value="Winged helix' DNA-binding domain"/>
    <property type="match status" value="1"/>
</dbReference>
<dbReference type="AlphaFoldDB" id="A0A1H7I2G8"/>
<dbReference type="InterPro" id="IPR051011">
    <property type="entry name" value="Metal_resp_trans_reg"/>
</dbReference>
<dbReference type="InterPro" id="IPR036388">
    <property type="entry name" value="WH-like_DNA-bd_sf"/>
</dbReference>
<feature type="domain" description="HTH arsR-type" evidence="4">
    <location>
        <begin position="7"/>
        <end position="101"/>
    </location>
</feature>
<dbReference type="PANTHER" id="PTHR43132">
    <property type="entry name" value="ARSENICAL RESISTANCE OPERON REPRESSOR ARSR-RELATED"/>
    <property type="match status" value="1"/>
</dbReference>
<dbReference type="GO" id="GO:0003677">
    <property type="term" value="F:DNA binding"/>
    <property type="evidence" value="ECO:0007669"/>
    <property type="project" value="UniProtKB-KW"/>
</dbReference>
<evidence type="ECO:0000313" key="5">
    <source>
        <dbReference type="EMBL" id="SEK56783.1"/>
    </source>
</evidence>
<sequence>MKPTAHPQLDQCEQLAKAFKALSNPNRLAMYMDLIQLEETEHSACCIADLIDRLEIGAPTVSHHIKELVNANLVHVQRDGKFMRCRLNRDTFALLGQFFNA</sequence>
<keyword evidence="2 5" id="KW-0238">DNA-binding</keyword>
<evidence type="ECO:0000259" key="4">
    <source>
        <dbReference type="PROSITE" id="PS50987"/>
    </source>
</evidence>
<proteinExistence type="predicted"/>
<reference evidence="5 6" key="1">
    <citation type="submission" date="2016-10" db="EMBL/GenBank/DDBJ databases">
        <authorList>
            <person name="de Groot N.N."/>
        </authorList>
    </citation>
    <scope>NUCLEOTIDE SEQUENCE [LARGE SCALE GENOMIC DNA]</scope>
    <source>
        <strain evidence="5 6">JCM 19513</strain>
    </source>
</reference>
<dbReference type="STRING" id="1429083.GCA_001885685_03372"/>